<keyword evidence="27" id="KW-1185">Reference proteome</keyword>
<dbReference type="PRINTS" id="PR00138">
    <property type="entry name" value="MATRIXIN"/>
</dbReference>
<dbReference type="EC" id="3.4.24.7" evidence="17"/>
<organism evidence="26 27">
    <name type="scientific">Varanus komodoensis</name>
    <name type="common">Komodo dragon</name>
    <dbReference type="NCBI Taxonomy" id="61221"/>
    <lineage>
        <taxon>Eukaryota</taxon>
        <taxon>Metazoa</taxon>
        <taxon>Chordata</taxon>
        <taxon>Craniata</taxon>
        <taxon>Vertebrata</taxon>
        <taxon>Euteleostomi</taxon>
        <taxon>Lepidosauria</taxon>
        <taxon>Squamata</taxon>
        <taxon>Bifurcata</taxon>
        <taxon>Unidentata</taxon>
        <taxon>Episquamata</taxon>
        <taxon>Toxicofera</taxon>
        <taxon>Anguimorpha</taxon>
        <taxon>Paleoanguimorpha</taxon>
        <taxon>Varanoidea</taxon>
        <taxon>Varanidae</taxon>
        <taxon>Varanus</taxon>
    </lineage>
</organism>
<protein>
    <recommendedName>
        <fullName evidence="17">interstitial collagenase</fullName>
        <ecNumber evidence="17">3.4.24.7</ecNumber>
    </recommendedName>
</protein>
<dbReference type="Gene3D" id="3.40.390.10">
    <property type="entry name" value="Collagenase (Catalytic Domain)"/>
    <property type="match status" value="1"/>
</dbReference>
<dbReference type="Pfam" id="PF00045">
    <property type="entry name" value="Hemopexin"/>
    <property type="match status" value="4"/>
</dbReference>
<feature type="binding site" evidence="20">
    <location>
        <position position="210"/>
    </location>
    <ligand>
        <name>Ca(2+)</name>
        <dbReference type="ChEBI" id="CHEBI:29108"/>
        <label>3</label>
    </ligand>
</feature>
<keyword evidence="6 19" id="KW-0479">Metal-binding</keyword>
<keyword evidence="11 20" id="KW-0106">Calcium</keyword>
<dbReference type="Ensembl" id="ENSVKKT00000013488.1">
    <property type="protein sequence ID" value="ENSVKKP00000013170.1"/>
    <property type="gene ID" value="ENSVKKG00000009113.1"/>
</dbReference>
<dbReference type="SMART" id="SM00120">
    <property type="entry name" value="HX"/>
    <property type="match status" value="4"/>
</dbReference>
<dbReference type="PIRSF" id="PIRSF001191">
    <property type="entry name" value="Peptidase_M10A_matrix"/>
    <property type="match status" value="1"/>
</dbReference>
<feature type="binding site" evidence="20">
    <location>
        <position position="201"/>
    </location>
    <ligand>
        <name>Ca(2+)</name>
        <dbReference type="ChEBI" id="CHEBI:29108"/>
        <label>2</label>
    </ligand>
</feature>
<dbReference type="GeneID" id="123029456"/>
<feature type="binding site" evidence="20">
    <location>
        <position position="184"/>
    </location>
    <ligand>
        <name>Ca(2+)</name>
        <dbReference type="ChEBI" id="CHEBI:29108"/>
        <label>3</label>
    </ligand>
</feature>
<feature type="binding site" description="in inhibited form" evidence="20">
    <location>
        <position position="99"/>
    </location>
    <ligand>
        <name>Zn(2+)</name>
        <dbReference type="ChEBI" id="CHEBI:29105"/>
        <label>2</label>
        <note>catalytic</note>
    </ligand>
</feature>
<dbReference type="CDD" id="cd00094">
    <property type="entry name" value="HX"/>
    <property type="match status" value="1"/>
</dbReference>
<feature type="binding site" evidence="20">
    <location>
        <position position="167"/>
    </location>
    <ligand>
        <name>Ca(2+)</name>
        <dbReference type="ChEBI" id="CHEBI:29108"/>
        <label>2</label>
    </ligand>
</feature>
<feature type="repeat" description="Hemopexin" evidence="23">
    <location>
        <begin position="433"/>
        <end position="477"/>
    </location>
</feature>
<feature type="binding site" evidence="20">
    <location>
        <position position="210"/>
    </location>
    <ligand>
        <name>Ca(2+)</name>
        <dbReference type="ChEBI" id="CHEBI:29108"/>
        <label>1</label>
    </ligand>
</feature>
<dbReference type="SUPFAM" id="SSF47090">
    <property type="entry name" value="PGBD-like"/>
    <property type="match status" value="1"/>
</dbReference>
<dbReference type="InterPro" id="IPR018486">
    <property type="entry name" value="Hemopexin_CS"/>
</dbReference>
<feature type="repeat" description="Hemopexin" evidence="23">
    <location>
        <begin position="384"/>
        <end position="432"/>
    </location>
</feature>
<feature type="binding site" evidence="20">
    <location>
        <position position="297"/>
    </location>
    <ligand>
        <name>Ca(2+)</name>
        <dbReference type="ChEBI" id="CHEBI:29108"/>
        <label>4</label>
    </ligand>
</feature>
<dbReference type="GO" id="GO:0008270">
    <property type="term" value="F:zinc ion binding"/>
    <property type="evidence" value="ECO:0007669"/>
    <property type="project" value="InterPro"/>
</dbReference>
<feature type="binding site" evidence="20">
    <location>
        <position position="246"/>
    </location>
    <ligand>
        <name>Zn(2+)</name>
        <dbReference type="ChEBI" id="CHEBI:29105"/>
        <label>2</label>
        <note>catalytic</note>
    </ligand>
</feature>
<feature type="repeat" description="Hemopexin" evidence="23">
    <location>
        <begin position="287"/>
        <end position="335"/>
    </location>
</feature>
<evidence type="ECO:0000256" key="10">
    <source>
        <dbReference type="ARBA" id="ARBA00022833"/>
    </source>
</evidence>
<evidence type="ECO:0000256" key="12">
    <source>
        <dbReference type="ARBA" id="ARBA00023049"/>
    </source>
</evidence>
<keyword evidence="4" id="KW-0272">Extracellular matrix</keyword>
<evidence type="ECO:0000256" key="4">
    <source>
        <dbReference type="ARBA" id="ARBA00022530"/>
    </source>
</evidence>
<keyword evidence="13" id="KW-0177">Collagen degradation</keyword>
<evidence type="ECO:0000256" key="5">
    <source>
        <dbReference type="ARBA" id="ARBA00022670"/>
    </source>
</evidence>
<feature type="binding site" evidence="20">
    <location>
        <position position="185"/>
    </location>
    <ligand>
        <name>Ca(2+)</name>
        <dbReference type="ChEBI" id="CHEBI:29108"/>
        <label>3</label>
    </ligand>
</feature>
<dbReference type="InterPro" id="IPR000585">
    <property type="entry name" value="Hemopexin-like_dom"/>
</dbReference>
<evidence type="ECO:0000256" key="21">
    <source>
        <dbReference type="PIRSR" id="PIRSR621190-3"/>
    </source>
</evidence>
<dbReference type="Gene3D" id="2.110.10.10">
    <property type="entry name" value="Hemopexin-like domain"/>
    <property type="match status" value="1"/>
</dbReference>
<keyword evidence="10 19" id="KW-0862">Zinc</keyword>
<keyword evidence="5" id="KW-0645">Protease</keyword>
<dbReference type="GO" id="GO:0004222">
    <property type="term" value="F:metalloendopeptidase activity"/>
    <property type="evidence" value="ECO:0007669"/>
    <property type="project" value="UniProtKB-EC"/>
</dbReference>
<evidence type="ECO:0000256" key="3">
    <source>
        <dbReference type="ARBA" id="ARBA00022525"/>
    </source>
</evidence>
<feature type="modified residue" description="Phosphotyrosine; by PKDCC" evidence="22">
    <location>
        <position position="371"/>
    </location>
</feature>
<dbReference type="Proteomes" id="UP000694545">
    <property type="component" value="Unplaced"/>
</dbReference>
<feature type="disulfide bond" evidence="21">
    <location>
        <begin position="290"/>
        <end position="477"/>
    </location>
</feature>
<feature type="binding site" evidence="20">
    <location>
        <position position="203"/>
    </location>
    <ligand>
        <name>Ca(2+)</name>
        <dbReference type="ChEBI" id="CHEBI:29108"/>
        <label>2</label>
    </ligand>
</feature>
<reference evidence="26" key="1">
    <citation type="submission" date="2025-08" db="UniProtKB">
        <authorList>
            <consortium name="Ensembl"/>
        </authorList>
    </citation>
    <scope>IDENTIFICATION</scope>
</reference>
<feature type="binding site" evidence="20">
    <location>
        <position position="437"/>
    </location>
    <ligand>
        <name>Ca(2+)</name>
        <dbReference type="ChEBI" id="CHEBI:29108"/>
        <label>4</label>
    </ligand>
</feature>
<feature type="binding site" evidence="20">
    <location>
        <position position="192"/>
    </location>
    <ligand>
        <name>Zn(2+)</name>
        <dbReference type="ChEBI" id="CHEBI:29105"/>
        <label>1</label>
    </ligand>
</feature>
<evidence type="ECO:0000256" key="6">
    <source>
        <dbReference type="ARBA" id="ARBA00022723"/>
    </source>
</evidence>
<evidence type="ECO:0000256" key="15">
    <source>
        <dbReference type="ARBA" id="ARBA00023157"/>
    </source>
</evidence>
<dbReference type="GO" id="GO:0006508">
    <property type="term" value="P:proteolysis"/>
    <property type="evidence" value="ECO:0007669"/>
    <property type="project" value="UniProtKB-KW"/>
</dbReference>
<dbReference type="InterPro" id="IPR033739">
    <property type="entry name" value="M10A_MMP"/>
</dbReference>
<feature type="binding site" evidence="19">
    <location>
        <position position="228"/>
    </location>
    <ligand>
        <name>Zn(2+)</name>
        <dbReference type="ChEBI" id="CHEBI:29105"/>
        <label>2</label>
        <note>catalytic</note>
    </ligand>
</feature>
<feature type="binding site" evidence="19">
    <location>
        <position position="232"/>
    </location>
    <ligand>
        <name>Zn(2+)</name>
        <dbReference type="ChEBI" id="CHEBI:29105"/>
        <label>2</label>
        <note>catalytic</note>
    </ligand>
</feature>
<keyword evidence="14" id="KW-0865">Zymogen</keyword>
<dbReference type="FunFam" id="3.40.390.10:FF:000007">
    <property type="entry name" value="Collagenase 3"/>
    <property type="match status" value="1"/>
</dbReference>
<feature type="binding site" evidence="20">
    <location>
        <position position="179"/>
    </location>
    <ligand>
        <name>Zn(2+)</name>
        <dbReference type="ChEBI" id="CHEBI:29105"/>
        <label>1</label>
    </ligand>
</feature>
<feature type="binding site" evidence="20">
    <location>
        <position position="340"/>
    </location>
    <ligand>
        <name>Ca(2+)</name>
        <dbReference type="ChEBI" id="CHEBI:29108"/>
        <label>4</label>
    </ligand>
</feature>
<evidence type="ECO:0000256" key="18">
    <source>
        <dbReference type="PIRSR" id="PIRSR001191-1"/>
    </source>
</evidence>
<dbReference type="GO" id="GO:0031012">
    <property type="term" value="C:extracellular matrix"/>
    <property type="evidence" value="ECO:0007669"/>
    <property type="project" value="InterPro"/>
</dbReference>
<keyword evidence="3" id="KW-0964">Secreted</keyword>
<feature type="repeat" description="Hemopexin" evidence="23">
    <location>
        <begin position="336"/>
        <end position="382"/>
    </location>
</feature>
<evidence type="ECO:0000256" key="8">
    <source>
        <dbReference type="ARBA" id="ARBA00022737"/>
    </source>
</evidence>
<dbReference type="Pfam" id="PF00413">
    <property type="entry name" value="Peptidase_M10"/>
    <property type="match status" value="1"/>
</dbReference>
<evidence type="ECO:0000256" key="7">
    <source>
        <dbReference type="ARBA" id="ARBA00022729"/>
    </source>
</evidence>
<feature type="domain" description="Peptidase metallopeptidase" evidence="25">
    <location>
        <begin position="112"/>
        <end position="274"/>
    </location>
</feature>
<feature type="binding site" evidence="20">
    <location>
        <position position="299"/>
    </location>
    <ligand>
        <name>Ca(2+)</name>
        <dbReference type="ChEBI" id="CHEBI:29108"/>
        <label>5</label>
    </ligand>
</feature>
<reference evidence="26" key="2">
    <citation type="submission" date="2025-09" db="UniProtKB">
        <authorList>
            <consortium name="Ensembl"/>
        </authorList>
    </citation>
    <scope>IDENTIFICATION</scope>
</reference>
<keyword evidence="9" id="KW-0378">Hydrolase</keyword>
<evidence type="ECO:0000256" key="2">
    <source>
        <dbReference type="ARBA" id="ARBA00010370"/>
    </source>
</evidence>
<dbReference type="OrthoDB" id="406838at2759"/>
<evidence type="ECO:0000259" key="25">
    <source>
        <dbReference type="SMART" id="SM00235"/>
    </source>
</evidence>
<name>A0A8D2JDW6_VARKO</name>
<dbReference type="InterPro" id="IPR021158">
    <property type="entry name" value="Pept_M10A_Zn_BS"/>
</dbReference>
<dbReference type="InterPro" id="IPR002477">
    <property type="entry name" value="Peptidoglycan-bd-like"/>
</dbReference>
<dbReference type="PROSITE" id="PS00024">
    <property type="entry name" value="HEMOPEXIN"/>
    <property type="match status" value="1"/>
</dbReference>
<dbReference type="PANTHER" id="PTHR10201">
    <property type="entry name" value="MATRIX METALLOPROTEINASE"/>
    <property type="match status" value="1"/>
</dbReference>
<feature type="binding site" evidence="20">
    <location>
        <position position="177"/>
    </location>
    <ligand>
        <name>Zn(2+)</name>
        <dbReference type="ChEBI" id="CHEBI:29105"/>
        <label>1</label>
    </ligand>
</feature>
<evidence type="ECO:0000256" key="13">
    <source>
        <dbReference type="ARBA" id="ARBA00023105"/>
    </source>
</evidence>
<dbReference type="KEGG" id="vko:123029456"/>
<evidence type="ECO:0000256" key="17">
    <source>
        <dbReference type="ARBA" id="ARBA00038924"/>
    </source>
</evidence>
<feature type="signal peptide" evidence="24">
    <location>
        <begin position="1"/>
        <end position="26"/>
    </location>
</feature>
<evidence type="ECO:0000313" key="26">
    <source>
        <dbReference type="Ensembl" id="ENSVKKP00000013170.1"/>
    </source>
</evidence>
<evidence type="ECO:0000256" key="22">
    <source>
        <dbReference type="PIRSR" id="PIRSR621190-4"/>
    </source>
</evidence>
<dbReference type="OMA" id="RSNLWLN"/>
<feature type="active site" evidence="18">
    <location>
        <position position="229"/>
    </location>
</feature>
<dbReference type="Pfam" id="PF01471">
    <property type="entry name" value="PG_binding_1"/>
    <property type="match status" value="1"/>
</dbReference>
<comment type="similarity">
    <text evidence="2">Belongs to the peptidase M10A family.</text>
</comment>
<evidence type="ECO:0000256" key="23">
    <source>
        <dbReference type="PROSITE-ProRule" id="PRU01011"/>
    </source>
</evidence>
<comment type="subcellular location">
    <subcellularLocation>
        <location evidence="1">Secreted</location>
        <location evidence="1">Extracellular space</location>
        <location evidence="1">Extracellular matrix</location>
    </subcellularLocation>
</comment>
<feature type="binding site" evidence="20">
    <location>
        <position position="207"/>
    </location>
    <ligand>
        <name>Ca(2+)</name>
        <dbReference type="ChEBI" id="CHEBI:29108"/>
        <label>3</label>
    </ligand>
</feature>
<sequence>MAVMKRMMSLPILLFLLFAFTFSSFAAPVDPDKKDANLDFVKKYLNNFYSQESEIGGSFFMDDNVSLTEKLKKMQIFFGLNVTGQADTETVEVMMKPRCGVPDLDSFTLTEGEPKWDKNEITYRIMSRTTDMHSSQVDKAIQKAFEVWSNVSPLTFREVTDGKEEADIMISFERRAHGDNSPFDGPDGILAHAFQPGKFIGGDAHFDLDELWTHKGPKGRNLFLVAAHEFGHSLGLSHSSDPGALMFPTYSYTEPSLFRLPQDDINGIQAIYGKTDSPIQPTGPTTPEACDPSTSFDAIATFRGEMMFFKDRHFWRKHPQTGVELIFISLFWPALPSKIDAAYENYETDQVFLFKGNKYWVLNGYDVLPGYPQNIYHLGFSRNVKKIDAAFSDPDSGKTYFFVGNKYWRYDEIRRSMEKGYPRFIAKDFPGVKPRIDAALNHEGYIYFFQGSRMIQFDPNRKRVVNSSQRSNSWLNC</sequence>
<dbReference type="PROSITE" id="PS51642">
    <property type="entry name" value="HEMOPEXIN_2"/>
    <property type="match status" value="4"/>
</dbReference>
<evidence type="ECO:0000313" key="27">
    <source>
        <dbReference type="Proteomes" id="UP000694545"/>
    </source>
</evidence>
<keyword evidence="7 24" id="KW-0732">Signal</keyword>
<dbReference type="SUPFAM" id="SSF50923">
    <property type="entry name" value="Hemopexin-like domain"/>
    <property type="match status" value="1"/>
</dbReference>
<evidence type="ECO:0000256" key="1">
    <source>
        <dbReference type="ARBA" id="ARBA00004498"/>
    </source>
</evidence>
<evidence type="ECO:0000256" key="9">
    <source>
        <dbReference type="ARBA" id="ARBA00022801"/>
    </source>
</evidence>
<evidence type="ECO:0000256" key="14">
    <source>
        <dbReference type="ARBA" id="ARBA00023145"/>
    </source>
</evidence>
<dbReference type="PROSITE" id="PS00546">
    <property type="entry name" value="CYSTEINE_SWITCH"/>
    <property type="match status" value="1"/>
</dbReference>
<evidence type="ECO:0000256" key="16">
    <source>
        <dbReference type="ARBA" id="ARBA00036005"/>
    </source>
</evidence>
<dbReference type="GO" id="GO:0030198">
    <property type="term" value="P:extracellular matrix organization"/>
    <property type="evidence" value="ECO:0007669"/>
    <property type="project" value="TreeGrafter"/>
</dbReference>
<feature type="binding site" evidence="20">
    <location>
        <position position="342"/>
    </location>
    <ligand>
        <name>Ca(2+)</name>
        <dbReference type="ChEBI" id="CHEBI:29108"/>
        <label>5</label>
    </ligand>
</feature>
<evidence type="ECO:0000256" key="20">
    <source>
        <dbReference type="PIRSR" id="PIRSR621190-2"/>
    </source>
</evidence>
<feature type="binding site" evidence="20">
    <location>
        <position position="205"/>
    </location>
    <ligand>
        <name>Zn(2+)</name>
        <dbReference type="ChEBI" id="CHEBI:29105"/>
        <label>1</label>
    </ligand>
</feature>
<comment type="catalytic activity">
    <reaction evidence="16">
        <text>Cleavage of the triple helix of collagen at about three-quarters of the length of the molecule from the N-terminus, at 775-Gly-|-Ile-776 in the alpha1(I) chain. Cleaves synthetic substrates and alpha-macroglobulins at bonds where P1' is a hydrophobic residue.</text>
        <dbReference type="EC" id="3.4.24.7"/>
    </reaction>
</comment>
<feature type="chain" id="PRO_5034146370" description="interstitial collagenase" evidence="24">
    <location>
        <begin position="27"/>
        <end position="477"/>
    </location>
</feature>
<keyword evidence="15 21" id="KW-1015">Disulfide bond</keyword>
<feature type="binding site" evidence="20">
    <location>
        <position position="131"/>
    </location>
    <ligand>
        <name>Ca(2+)</name>
        <dbReference type="ChEBI" id="CHEBI:29108"/>
        <label>1</label>
    </ligand>
</feature>
<evidence type="ECO:0000256" key="11">
    <source>
        <dbReference type="ARBA" id="ARBA00022837"/>
    </source>
</evidence>
<accession>A0A8D2JDW6</accession>
<dbReference type="SUPFAM" id="SSF55486">
    <property type="entry name" value="Metalloproteases ('zincins'), catalytic domain"/>
    <property type="match status" value="1"/>
</dbReference>
<dbReference type="CDD" id="cd04278">
    <property type="entry name" value="ZnMc_MMP"/>
    <property type="match status" value="1"/>
</dbReference>
<dbReference type="PANTHER" id="PTHR10201:SF151">
    <property type="entry name" value="INTERSTITIAL COLLAGENASE"/>
    <property type="match status" value="1"/>
</dbReference>
<gene>
    <name evidence="26" type="primary">LOC123029456</name>
</gene>
<dbReference type="GO" id="GO:0030574">
    <property type="term" value="P:collagen catabolic process"/>
    <property type="evidence" value="ECO:0007669"/>
    <property type="project" value="UniProtKB-KW"/>
</dbReference>
<proteinExistence type="inferred from homology"/>
<feature type="binding site" evidence="20">
    <location>
        <position position="390"/>
    </location>
    <ligand>
        <name>Ca(2+)</name>
        <dbReference type="ChEBI" id="CHEBI:29108"/>
        <label>5</label>
    </ligand>
</feature>
<dbReference type="InterPro" id="IPR006026">
    <property type="entry name" value="Peptidase_Metallo"/>
</dbReference>
<dbReference type="AlphaFoldDB" id="A0A8D2JDW6"/>
<comment type="cofactor">
    <cofactor evidence="20">
        <name>Zn(2+)</name>
        <dbReference type="ChEBI" id="CHEBI:29105"/>
    </cofactor>
    <text evidence="20">Binds 2 Zn(2+) ions per subunit.</text>
</comment>
<evidence type="ECO:0000256" key="24">
    <source>
        <dbReference type="SAM" id="SignalP"/>
    </source>
</evidence>
<keyword evidence="12" id="KW-0482">Metalloprotease</keyword>
<evidence type="ECO:0000256" key="19">
    <source>
        <dbReference type="PIRSR" id="PIRSR001191-2"/>
    </source>
</evidence>
<dbReference type="InterPro" id="IPR036375">
    <property type="entry name" value="Hemopexin-like_dom_sf"/>
</dbReference>
<comment type="cofactor">
    <cofactor evidence="20">
        <name>Ca(2+)</name>
        <dbReference type="ChEBI" id="CHEBI:29108"/>
    </cofactor>
    <text evidence="20">Can bind about 5 Ca(2+) ions per subunit.</text>
</comment>
<dbReference type="FunFam" id="2.110.10.10:FF:000002">
    <property type="entry name" value="Matrix metallopeptidase 3"/>
    <property type="match status" value="1"/>
</dbReference>
<dbReference type="SMART" id="SM00235">
    <property type="entry name" value="ZnMc"/>
    <property type="match status" value="1"/>
</dbReference>
<dbReference type="InterPro" id="IPR018487">
    <property type="entry name" value="Hemopexin-like_repeat"/>
</dbReference>
<keyword evidence="8" id="KW-0677">Repeat</keyword>
<dbReference type="InterPro" id="IPR021190">
    <property type="entry name" value="Pept_M10A"/>
</dbReference>
<dbReference type="InterPro" id="IPR024079">
    <property type="entry name" value="MetalloPept_cat_dom_sf"/>
</dbReference>
<feature type="binding site" evidence="19">
    <location>
        <position position="238"/>
    </location>
    <ligand>
        <name>Zn(2+)</name>
        <dbReference type="ChEBI" id="CHEBI:29105"/>
        <label>2</label>
        <note>catalytic</note>
    </ligand>
</feature>
<dbReference type="RefSeq" id="XP_044298422.1">
    <property type="nucleotide sequence ID" value="XM_044442487.1"/>
</dbReference>
<dbReference type="InterPro" id="IPR001818">
    <property type="entry name" value="Pept_M10_metallopeptidase"/>
</dbReference>
<dbReference type="InterPro" id="IPR036365">
    <property type="entry name" value="PGBD-like_sf"/>
</dbReference>